<dbReference type="InterPro" id="IPR036188">
    <property type="entry name" value="FAD/NAD-bd_sf"/>
</dbReference>
<dbReference type="Proteomes" id="UP001205311">
    <property type="component" value="Unassembled WGS sequence"/>
</dbReference>
<dbReference type="EMBL" id="JAMTCP010000003">
    <property type="protein sequence ID" value="MCP2257066.1"/>
    <property type="molecule type" value="Genomic_DNA"/>
</dbReference>
<keyword evidence="2" id="KW-0560">Oxidoreductase</keyword>
<evidence type="ECO:0000313" key="5">
    <source>
        <dbReference type="EMBL" id="MCP2257066.1"/>
    </source>
</evidence>
<dbReference type="PANTHER" id="PTHR48105">
    <property type="entry name" value="THIOREDOXIN REDUCTASE 1-RELATED-RELATED"/>
    <property type="match status" value="1"/>
</dbReference>
<evidence type="ECO:0000259" key="4">
    <source>
        <dbReference type="Pfam" id="PF07992"/>
    </source>
</evidence>
<proteinExistence type="predicted"/>
<dbReference type="PRINTS" id="PR00368">
    <property type="entry name" value="FADPNR"/>
</dbReference>
<dbReference type="Gene3D" id="3.50.50.60">
    <property type="entry name" value="FAD/NAD(P)-binding domain"/>
    <property type="match status" value="2"/>
</dbReference>
<reference evidence="5 6" key="1">
    <citation type="submission" date="2022-06" db="EMBL/GenBank/DDBJ databases">
        <title>Genomic Encyclopedia of Archaeal and Bacterial Type Strains, Phase II (KMG-II): from individual species to whole genera.</title>
        <authorList>
            <person name="Goeker M."/>
        </authorList>
    </citation>
    <scope>NUCLEOTIDE SEQUENCE [LARGE SCALE GENOMIC DNA]</scope>
    <source>
        <strain evidence="5 6">DSM 40477</strain>
    </source>
</reference>
<accession>A0ABT1HNI1</accession>
<evidence type="ECO:0000256" key="1">
    <source>
        <dbReference type="ARBA" id="ARBA00022630"/>
    </source>
</evidence>
<gene>
    <name evidence="5" type="ORF">LX15_000751</name>
</gene>
<dbReference type="InterPro" id="IPR023753">
    <property type="entry name" value="FAD/NAD-binding_dom"/>
</dbReference>
<keyword evidence="1" id="KW-0285">Flavoprotein</keyword>
<comment type="catalytic activity">
    <reaction evidence="3">
        <text>[thioredoxin]-dithiol + NADP(+) = [thioredoxin]-disulfide + NADPH + H(+)</text>
        <dbReference type="Rhea" id="RHEA:20345"/>
        <dbReference type="Rhea" id="RHEA-COMP:10698"/>
        <dbReference type="Rhea" id="RHEA-COMP:10700"/>
        <dbReference type="ChEBI" id="CHEBI:15378"/>
        <dbReference type="ChEBI" id="CHEBI:29950"/>
        <dbReference type="ChEBI" id="CHEBI:50058"/>
        <dbReference type="ChEBI" id="CHEBI:57783"/>
        <dbReference type="ChEBI" id="CHEBI:58349"/>
        <dbReference type="EC" id="1.8.1.9"/>
    </reaction>
</comment>
<dbReference type="RefSeq" id="WP_253668045.1">
    <property type="nucleotide sequence ID" value="NZ_JAMTCP010000003.1"/>
</dbReference>
<dbReference type="InterPro" id="IPR050097">
    <property type="entry name" value="Ferredoxin-NADP_redctase_2"/>
</dbReference>
<dbReference type="PRINTS" id="PR00469">
    <property type="entry name" value="PNDRDTASEII"/>
</dbReference>
<evidence type="ECO:0000256" key="2">
    <source>
        <dbReference type="ARBA" id="ARBA00023002"/>
    </source>
</evidence>
<comment type="caution">
    <text evidence="5">The sequence shown here is derived from an EMBL/GenBank/DDBJ whole genome shotgun (WGS) entry which is preliminary data.</text>
</comment>
<dbReference type="Pfam" id="PF07992">
    <property type="entry name" value="Pyr_redox_2"/>
    <property type="match status" value="1"/>
</dbReference>
<keyword evidence="6" id="KW-1185">Reference proteome</keyword>
<feature type="domain" description="FAD/NAD(P)-binding" evidence="4">
    <location>
        <begin position="17"/>
        <end position="298"/>
    </location>
</feature>
<dbReference type="SUPFAM" id="SSF51905">
    <property type="entry name" value="FAD/NAD(P)-binding domain"/>
    <property type="match status" value="1"/>
</dbReference>
<protein>
    <submittedName>
        <fullName evidence="5">Thioredoxin reductase</fullName>
    </submittedName>
</protein>
<sequence>MTGTENVSAKDSVDSVYDVVVVGGGASGLNAALVLGRARRRVAVVDAGQPRNAPAEHMHGFLSRDRTSPAALLEVGRHEVARYGVRLVEGRVDQIEAVAGDGEAPSFLAQLAGGPVLRARRVLVATGLRDELPAVAGLRQRWAKDVLHCPYCHGYEVRDQRIGVLGTAEGSVHQALLLSRWSEDVVFFPHTLGLGEEDRERFAALGVRVVDGEVTQLVAHGDRLRGVEMAEGHVVTRDALFVAPRMVPHDALLTTLGCRTGADGWVITDPSGRTSVPGVWAAGNVVDQRAQVITAAARGAAAAIALNHDLLEEEIAQVMVARRGASAVAVR</sequence>
<organism evidence="5 6">
    <name type="scientific">Streptoalloteichus tenebrarius (strain ATCC 17920 / DSM 40477 / JCM 4838 / CBS 697.72 / NBRC 16177 / NCIMB 11028 / NRRL B-12390 / A12253. 1 / ISP 5477)</name>
    <name type="common">Streptomyces tenebrarius</name>
    <dbReference type="NCBI Taxonomy" id="1933"/>
    <lineage>
        <taxon>Bacteria</taxon>
        <taxon>Bacillati</taxon>
        <taxon>Actinomycetota</taxon>
        <taxon>Actinomycetes</taxon>
        <taxon>Pseudonocardiales</taxon>
        <taxon>Pseudonocardiaceae</taxon>
        <taxon>Streptoalloteichus</taxon>
    </lineage>
</organism>
<evidence type="ECO:0000256" key="3">
    <source>
        <dbReference type="ARBA" id="ARBA00048132"/>
    </source>
</evidence>
<name>A0ABT1HNI1_STRSD</name>
<evidence type="ECO:0000313" key="6">
    <source>
        <dbReference type="Proteomes" id="UP001205311"/>
    </source>
</evidence>